<proteinExistence type="predicted"/>
<comment type="caution">
    <text evidence="1">The sequence shown here is derived from an EMBL/GenBank/DDBJ whole genome shotgun (WGS) entry which is preliminary data.</text>
</comment>
<sequence>MVRCEVVMDRPFRSRYIQVYPGQHCPRSRRAAADQVCASFCHGSPCRTRRSRPVSIRWDPGRG</sequence>
<keyword evidence="2" id="KW-1185">Reference proteome</keyword>
<accession>A0ABV5FUJ3</accession>
<protein>
    <submittedName>
        <fullName evidence="1">Uncharacterized protein</fullName>
    </submittedName>
</protein>
<gene>
    <name evidence="1" type="ORF">ACFFX0_03645</name>
</gene>
<dbReference type="Proteomes" id="UP001589575">
    <property type="component" value="Unassembled WGS sequence"/>
</dbReference>
<evidence type="ECO:0000313" key="2">
    <source>
        <dbReference type="Proteomes" id="UP001589575"/>
    </source>
</evidence>
<name>A0ABV5FUJ3_9MICC</name>
<organism evidence="1 2">
    <name type="scientific">Citricoccus parietis</name>
    <dbReference type="NCBI Taxonomy" id="592307"/>
    <lineage>
        <taxon>Bacteria</taxon>
        <taxon>Bacillati</taxon>
        <taxon>Actinomycetota</taxon>
        <taxon>Actinomycetes</taxon>
        <taxon>Micrococcales</taxon>
        <taxon>Micrococcaceae</taxon>
        <taxon>Citricoccus</taxon>
    </lineage>
</organism>
<dbReference type="EMBL" id="JBHMFI010000001">
    <property type="protein sequence ID" value="MFB9070326.1"/>
    <property type="molecule type" value="Genomic_DNA"/>
</dbReference>
<reference evidence="1 2" key="1">
    <citation type="submission" date="2024-09" db="EMBL/GenBank/DDBJ databases">
        <authorList>
            <person name="Sun Q."/>
            <person name="Mori K."/>
        </authorList>
    </citation>
    <scope>NUCLEOTIDE SEQUENCE [LARGE SCALE GENOMIC DNA]</scope>
    <source>
        <strain evidence="1 2">CCM 7609</strain>
    </source>
</reference>
<evidence type="ECO:0000313" key="1">
    <source>
        <dbReference type="EMBL" id="MFB9070326.1"/>
    </source>
</evidence>